<reference evidence="1 2" key="1">
    <citation type="submission" date="2017-01" db="EMBL/GenBank/DDBJ databases">
        <title>Genome sequence of Rhodoferax antarcticus ANT.BR, a psychrophilic purple nonsulfur bacterium from an Antarctic microbial mat.</title>
        <authorList>
            <person name="Baker J."/>
            <person name="Riester C."/>
            <person name="Skinner B."/>
            <person name="Newell A."/>
            <person name="Swingley W."/>
            <person name="Madigan M."/>
            <person name="Jung D."/>
            <person name="Asao M."/>
            <person name="Chen M."/>
            <person name="Loughlin P."/>
            <person name="Pan H."/>
            <person name="Lin S."/>
            <person name="Li N."/>
            <person name="Shaw J."/>
            <person name="Prado M."/>
            <person name="Sherman C."/>
            <person name="Li X."/>
            <person name="Tang J."/>
            <person name="Blankenship R."/>
            <person name="Zhao T."/>
            <person name="Touchman J."/>
            <person name="Sattley M."/>
        </authorList>
    </citation>
    <scope>NUCLEOTIDE SEQUENCE [LARGE SCALE GENOMIC DNA]</scope>
    <source>
        <strain evidence="1 2">ANT.BR</strain>
    </source>
</reference>
<keyword evidence="2" id="KW-1185">Reference proteome</keyword>
<evidence type="ECO:0000313" key="2">
    <source>
        <dbReference type="Proteomes" id="UP000185911"/>
    </source>
</evidence>
<dbReference type="EMBL" id="MSYM01000020">
    <property type="protein sequence ID" value="OLP04636.1"/>
    <property type="molecule type" value="Genomic_DNA"/>
</dbReference>
<protein>
    <submittedName>
        <fullName evidence="1">Uncharacterized protein</fullName>
    </submittedName>
</protein>
<evidence type="ECO:0000313" key="1">
    <source>
        <dbReference type="EMBL" id="OLP04636.1"/>
    </source>
</evidence>
<gene>
    <name evidence="1" type="ORF">BLL52_4249</name>
</gene>
<sequence>MLNSIDTYVEYGRSTAKARNQRGEARASFHKSWFSRAKALEQESDRQAVQQAFDDGYKDARSVIAVDRFA</sequence>
<dbReference type="Proteomes" id="UP000185911">
    <property type="component" value="Unassembled WGS sequence"/>
</dbReference>
<comment type="caution">
    <text evidence="1">The sequence shown here is derived from an EMBL/GenBank/DDBJ whole genome shotgun (WGS) entry which is preliminary data.</text>
</comment>
<organism evidence="1 2">
    <name type="scientific">Rhodoferax antarcticus ANT.BR</name>
    <dbReference type="NCBI Taxonomy" id="1111071"/>
    <lineage>
        <taxon>Bacteria</taxon>
        <taxon>Pseudomonadati</taxon>
        <taxon>Pseudomonadota</taxon>
        <taxon>Betaproteobacteria</taxon>
        <taxon>Burkholderiales</taxon>
        <taxon>Comamonadaceae</taxon>
        <taxon>Rhodoferax</taxon>
    </lineage>
</organism>
<accession>A0A1Q8Y9A8</accession>
<proteinExistence type="predicted"/>
<dbReference type="AlphaFoldDB" id="A0A1Q8Y9A8"/>
<name>A0A1Q8Y9A8_9BURK</name>